<protein>
    <submittedName>
        <fullName evidence="10">Membrane-bound polysaccharide biosynthesis protein</fullName>
    </submittedName>
</protein>
<dbReference type="Pfam" id="PF02706">
    <property type="entry name" value="Wzz"/>
    <property type="match status" value="1"/>
</dbReference>
<keyword evidence="6 8" id="KW-0472">Membrane</keyword>
<evidence type="ECO:0000256" key="2">
    <source>
        <dbReference type="ARBA" id="ARBA00006683"/>
    </source>
</evidence>
<dbReference type="RefSeq" id="WP_190223618.1">
    <property type="nucleotide sequence ID" value="NZ_BNBS01000037.1"/>
</dbReference>
<dbReference type="Proteomes" id="UP001052739">
    <property type="component" value="Unassembled WGS sequence"/>
</dbReference>
<feature type="domain" description="Polysaccharide chain length determinant N-terminal" evidence="9">
    <location>
        <begin position="4"/>
        <end position="67"/>
    </location>
</feature>
<evidence type="ECO:0000259" key="9">
    <source>
        <dbReference type="Pfam" id="PF02706"/>
    </source>
</evidence>
<sequence length="468" mass="49509">MSDDTIRLVTLGRILRRRWRLLTLLALVGALAGHGVSLLVPPRYTTSVSVLLPGSWEERELLTQAEVATSSVVVDRVADALDWHGVDGIELRERITAEAAEGNIIRISGTADTPERAQRLSDLMAKEFVAFAARIVGGTTDPGAETRLEALRKAVEQAGRRITELADAADPGRTVESVQARTELEKLRTALRDAITKLDQTDPAAGKSGKATMVVMGPAARPTGEAPPTRAQLVAAGAVLFFLLTVVGHLAAARMSRRLRTEPEIAGALGTLLVGSVDVAGRRPVHRPEGRGPRAWFRRLLGVDVRWDIPAPRASGDESGRRIRYRRVCARLQDRLPVPGRLLVVVPDGDEIARRAAERLVAEAGDASGPGAPGGASLRLRLVGVTVAHPLLPDRDDESGVLVVVSPGSWTGAELAGVAEACADAGQEVLGLVVAGAVRARPGRRGTGPRRTAAPEPAVGEDVLGGVR</sequence>
<dbReference type="EMBL" id="BNDW01000117">
    <property type="protein sequence ID" value="GHI27598.1"/>
    <property type="molecule type" value="Genomic_DNA"/>
</dbReference>
<evidence type="ECO:0000256" key="7">
    <source>
        <dbReference type="SAM" id="MobiDB-lite"/>
    </source>
</evidence>
<feature type="region of interest" description="Disordered" evidence="7">
    <location>
        <begin position="441"/>
        <end position="468"/>
    </location>
</feature>
<evidence type="ECO:0000256" key="8">
    <source>
        <dbReference type="SAM" id="Phobius"/>
    </source>
</evidence>
<gene>
    <name evidence="10" type="ORF">Shyd_89690</name>
</gene>
<evidence type="ECO:0000256" key="5">
    <source>
        <dbReference type="ARBA" id="ARBA00022989"/>
    </source>
</evidence>
<keyword evidence="4 8" id="KW-0812">Transmembrane</keyword>
<evidence type="ECO:0000313" key="10">
    <source>
        <dbReference type="EMBL" id="GHI27598.1"/>
    </source>
</evidence>
<comment type="caution">
    <text evidence="10">The sequence shown here is derived from an EMBL/GenBank/DDBJ whole genome shotgun (WGS) entry which is preliminary data.</text>
</comment>
<accession>A0ABQ3PRE0</accession>
<comment type="similarity">
    <text evidence="2">Belongs to the CpsC/CapA family.</text>
</comment>
<proteinExistence type="inferred from homology"/>
<dbReference type="PANTHER" id="PTHR32309">
    <property type="entry name" value="TYROSINE-PROTEIN KINASE"/>
    <property type="match status" value="1"/>
</dbReference>
<evidence type="ECO:0000256" key="1">
    <source>
        <dbReference type="ARBA" id="ARBA00004651"/>
    </source>
</evidence>
<dbReference type="InterPro" id="IPR050445">
    <property type="entry name" value="Bact_polysacc_biosynth/exp"/>
</dbReference>
<name>A0ABQ3PRE0_9ACTN</name>
<reference evidence="10" key="1">
    <citation type="submission" date="2024-05" db="EMBL/GenBank/DDBJ databases">
        <title>Whole genome shotgun sequence of Streptomyces hydrogenans NBRC 13475.</title>
        <authorList>
            <person name="Komaki H."/>
            <person name="Tamura T."/>
        </authorList>
    </citation>
    <scope>NUCLEOTIDE SEQUENCE</scope>
    <source>
        <strain evidence="10">NBRC 13475</strain>
    </source>
</reference>
<evidence type="ECO:0000256" key="4">
    <source>
        <dbReference type="ARBA" id="ARBA00022692"/>
    </source>
</evidence>
<evidence type="ECO:0000256" key="3">
    <source>
        <dbReference type="ARBA" id="ARBA00022475"/>
    </source>
</evidence>
<keyword evidence="3" id="KW-1003">Cell membrane</keyword>
<feature type="transmembrane region" description="Helical" evidence="8">
    <location>
        <begin position="233"/>
        <end position="252"/>
    </location>
</feature>
<feature type="transmembrane region" description="Helical" evidence="8">
    <location>
        <begin position="21"/>
        <end position="40"/>
    </location>
</feature>
<dbReference type="PANTHER" id="PTHR32309:SF31">
    <property type="entry name" value="CAPSULAR EXOPOLYSACCHARIDE FAMILY"/>
    <property type="match status" value="1"/>
</dbReference>
<evidence type="ECO:0000256" key="6">
    <source>
        <dbReference type="ARBA" id="ARBA00023136"/>
    </source>
</evidence>
<evidence type="ECO:0000313" key="11">
    <source>
        <dbReference type="Proteomes" id="UP001052739"/>
    </source>
</evidence>
<organism evidence="10 11">
    <name type="scientific">Streptomyces hydrogenans</name>
    <dbReference type="NCBI Taxonomy" id="1873719"/>
    <lineage>
        <taxon>Bacteria</taxon>
        <taxon>Bacillati</taxon>
        <taxon>Actinomycetota</taxon>
        <taxon>Actinomycetes</taxon>
        <taxon>Kitasatosporales</taxon>
        <taxon>Streptomycetaceae</taxon>
        <taxon>Streptomyces</taxon>
    </lineage>
</organism>
<keyword evidence="11" id="KW-1185">Reference proteome</keyword>
<dbReference type="InterPro" id="IPR003856">
    <property type="entry name" value="LPS_length_determ_N"/>
</dbReference>
<comment type="subcellular location">
    <subcellularLocation>
        <location evidence="1">Cell membrane</location>
        <topology evidence="1">Multi-pass membrane protein</topology>
    </subcellularLocation>
</comment>
<keyword evidence="5 8" id="KW-1133">Transmembrane helix</keyword>